<evidence type="ECO:0000313" key="2">
    <source>
        <dbReference type="Proteomes" id="UP000237846"/>
    </source>
</evidence>
<name>A0A2T0Q3Q4_9ACTN</name>
<keyword evidence="2" id="KW-1185">Reference proteome</keyword>
<reference evidence="1 2" key="1">
    <citation type="submission" date="2018-03" db="EMBL/GenBank/DDBJ databases">
        <title>Genomic Encyclopedia of Archaeal and Bacterial Type Strains, Phase II (KMG-II): from individual species to whole genera.</title>
        <authorList>
            <person name="Goeker M."/>
        </authorList>
    </citation>
    <scope>NUCLEOTIDE SEQUENCE [LARGE SCALE GENOMIC DNA]</scope>
    <source>
        <strain evidence="1 2">DSM 45601</strain>
    </source>
</reference>
<dbReference type="Proteomes" id="UP000237846">
    <property type="component" value="Unassembled WGS sequence"/>
</dbReference>
<dbReference type="RefSeq" id="WP_106245551.1">
    <property type="nucleotide sequence ID" value="NZ_PVZC01000004.1"/>
</dbReference>
<proteinExistence type="predicted"/>
<dbReference type="EMBL" id="PVZC01000004">
    <property type="protein sequence ID" value="PRX98436.1"/>
    <property type="molecule type" value="Genomic_DNA"/>
</dbReference>
<comment type="caution">
    <text evidence="1">The sequence shown here is derived from an EMBL/GenBank/DDBJ whole genome shotgun (WGS) entry which is preliminary data.</text>
</comment>
<organism evidence="1 2">
    <name type="scientific">Allonocardiopsis opalescens</name>
    <dbReference type="NCBI Taxonomy" id="1144618"/>
    <lineage>
        <taxon>Bacteria</taxon>
        <taxon>Bacillati</taxon>
        <taxon>Actinomycetota</taxon>
        <taxon>Actinomycetes</taxon>
        <taxon>Streptosporangiales</taxon>
        <taxon>Allonocardiopsis</taxon>
    </lineage>
</organism>
<evidence type="ECO:0000313" key="1">
    <source>
        <dbReference type="EMBL" id="PRX98436.1"/>
    </source>
</evidence>
<gene>
    <name evidence="1" type="ORF">CLV72_10412</name>
</gene>
<accession>A0A2T0Q3Q4</accession>
<protein>
    <submittedName>
        <fullName evidence="1">Uncharacterized protein</fullName>
    </submittedName>
</protein>
<dbReference type="AlphaFoldDB" id="A0A2T0Q3Q4"/>
<sequence length="293" mass="30464">MLTALVVRGLATGPFAVALRPLTALGPGDGTPWALALLRRAALTRPGRPVPLPGRTGHGRARAAEVLDGLAVDIELEHAHGRSRTRLRADGPDATEVRVVPGSDAPPAALAERGWSFVRVADGRIGTSAAPDERTKTCAQVLADHERAPVRPVLRFPPPRDDRPGRLRAQAELWAGYVARPDPGRQPALPGMPAAPPPAARFRGPGLNRRVLLPASLDRGFRQALPVTVAGLLVAPGGLLVVGPDADGSAGPEGPAALRLGAFLARVGAARVQVVLATAEPHLVAGLRIPPPR</sequence>